<reference evidence="2" key="1">
    <citation type="submission" date="2020-05" db="EMBL/GenBank/DDBJ databases">
        <authorList>
            <person name="Chiriac C."/>
            <person name="Salcher M."/>
            <person name="Ghai R."/>
            <person name="Kavagutti S V."/>
        </authorList>
    </citation>
    <scope>NUCLEOTIDE SEQUENCE</scope>
</reference>
<dbReference type="InterPro" id="IPR016181">
    <property type="entry name" value="Acyl_CoA_acyltransferase"/>
</dbReference>
<dbReference type="EMBL" id="LR798196">
    <property type="protein sequence ID" value="CAB5144918.1"/>
    <property type="molecule type" value="Genomic_DNA"/>
</dbReference>
<dbReference type="InterPro" id="IPR000182">
    <property type="entry name" value="GNAT_dom"/>
</dbReference>
<protein>
    <recommendedName>
        <fullName evidence="1">N-acetyltransferase domain-containing protein</fullName>
    </recommendedName>
</protein>
<dbReference type="PROSITE" id="PS51186">
    <property type="entry name" value="GNAT"/>
    <property type="match status" value="1"/>
</dbReference>
<accession>A0A6J7W966</accession>
<evidence type="ECO:0000313" key="2">
    <source>
        <dbReference type="EMBL" id="CAB5144918.1"/>
    </source>
</evidence>
<dbReference type="SUPFAM" id="SSF55729">
    <property type="entry name" value="Acyl-CoA N-acyltransferases (Nat)"/>
    <property type="match status" value="1"/>
</dbReference>
<feature type="domain" description="N-acetyltransferase" evidence="1">
    <location>
        <begin position="1"/>
        <end position="140"/>
    </location>
</feature>
<gene>
    <name evidence="2" type="ORF">UFOVP147_39</name>
</gene>
<organism evidence="2">
    <name type="scientific">uncultured Caudovirales phage</name>
    <dbReference type="NCBI Taxonomy" id="2100421"/>
    <lineage>
        <taxon>Viruses</taxon>
        <taxon>Duplodnaviria</taxon>
        <taxon>Heunggongvirae</taxon>
        <taxon>Uroviricota</taxon>
        <taxon>Caudoviricetes</taxon>
        <taxon>Peduoviridae</taxon>
        <taxon>Maltschvirus</taxon>
        <taxon>Maltschvirus maltsch</taxon>
    </lineage>
</organism>
<dbReference type="GO" id="GO:0016747">
    <property type="term" value="F:acyltransferase activity, transferring groups other than amino-acyl groups"/>
    <property type="evidence" value="ECO:0007669"/>
    <property type="project" value="InterPro"/>
</dbReference>
<evidence type="ECO:0000259" key="1">
    <source>
        <dbReference type="PROSITE" id="PS51186"/>
    </source>
</evidence>
<sequence length="140" mass="16349">MQIVPFKVEHFWALDVQDAQASEKLYVKPAYLEALQYQYSFTILDGDEPMACLGCVELFPNRGAVWAYISRHAARKFKIVHRLAQRIIEDVPHKRLETEVDYTFREGHVWMRRLGFSIEAERMRCARPDGGDATLYVKVK</sequence>
<name>A0A6J7W966_9CAUD</name>
<proteinExistence type="predicted"/>